<evidence type="ECO:0008006" key="4">
    <source>
        <dbReference type="Google" id="ProtNLM"/>
    </source>
</evidence>
<keyword evidence="3" id="KW-1185">Reference proteome</keyword>
<sequence length="109" mass="12245">MNSGPRQRSAWRAKDRRAIREALPCNPPFLTLALTGELDVINIGKLSDTIIREFEAGRRHLLLEFTGVTWRDAYQGRAAQARSGARSHRTGYLLSSAPPVNSEPRRSMQ</sequence>
<evidence type="ECO:0000313" key="3">
    <source>
        <dbReference type="Proteomes" id="UP000829992"/>
    </source>
</evidence>
<reference evidence="2 3" key="1">
    <citation type="submission" date="2022-05" db="EMBL/GenBank/DDBJ databases">
        <authorList>
            <person name="Zhou X."/>
            <person name="Li K."/>
            <person name="Man Y."/>
        </authorList>
    </citation>
    <scope>NUCLEOTIDE SEQUENCE [LARGE SCALE GENOMIC DNA]</scope>
    <source>
        <strain evidence="2 3">MS405</strain>
    </source>
</reference>
<proteinExistence type="predicted"/>
<accession>A0ABY4PPH7</accession>
<name>A0ABY4PPH7_9ACTN</name>
<dbReference type="EMBL" id="CP097289">
    <property type="protein sequence ID" value="UQT55327.1"/>
    <property type="molecule type" value="Genomic_DNA"/>
</dbReference>
<dbReference type="SUPFAM" id="SSF52091">
    <property type="entry name" value="SpoIIaa-like"/>
    <property type="match status" value="1"/>
</dbReference>
<evidence type="ECO:0000313" key="2">
    <source>
        <dbReference type="EMBL" id="UQT55327.1"/>
    </source>
</evidence>
<protein>
    <recommendedName>
        <fullName evidence="4">STAS domain-containing protein</fullName>
    </recommendedName>
</protein>
<gene>
    <name evidence="2" type="ORF">M4V62_09575</name>
</gene>
<dbReference type="RefSeq" id="WP_249586816.1">
    <property type="nucleotide sequence ID" value="NZ_BAAAQL010000008.1"/>
</dbReference>
<organism evidence="2 3">
    <name type="scientific">Streptomyces durmitorensis</name>
    <dbReference type="NCBI Taxonomy" id="319947"/>
    <lineage>
        <taxon>Bacteria</taxon>
        <taxon>Bacillati</taxon>
        <taxon>Actinomycetota</taxon>
        <taxon>Actinomycetes</taxon>
        <taxon>Kitasatosporales</taxon>
        <taxon>Streptomycetaceae</taxon>
        <taxon>Streptomyces</taxon>
    </lineage>
</organism>
<dbReference type="Proteomes" id="UP000829992">
    <property type="component" value="Chromosome"/>
</dbReference>
<evidence type="ECO:0000256" key="1">
    <source>
        <dbReference type="SAM" id="MobiDB-lite"/>
    </source>
</evidence>
<dbReference type="InterPro" id="IPR036513">
    <property type="entry name" value="STAS_dom_sf"/>
</dbReference>
<feature type="region of interest" description="Disordered" evidence="1">
    <location>
        <begin position="79"/>
        <end position="109"/>
    </location>
</feature>